<proteinExistence type="predicted"/>
<reference evidence="1" key="1">
    <citation type="submission" date="2021-09" db="EMBL/GenBank/DDBJ databases">
        <title>Network and meta-omics reveal the key degrader and cooperation patterns in an efficient 1,4-dioxane-degrading microbial community.</title>
        <authorList>
            <person name="Dai C."/>
        </authorList>
    </citation>
    <scope>NUCLEOTIDE SEQUENCE</scope>
    <source>
        <strain evidence="1">ZM13</strain>
    </source>
</reference>
<gene>
    <name evidence="1" type="ORF">K9D25_03800</name>
</gene>
<dbReference type="KEGG" id="apol:K9D25_03800"/>
<protein>
    <submittedName>
        <fullName evidence="1">DUF4238 domain-containing protein</fullName>
    </submittedName>
</protein>
<dbReference type="RefSeq" id="WP_244379364.1">
    <property type="nucleotide sequence ID" value="NZ_CP083239.1"/>
</dbReference>
<evidence type="ECO:0000313" key="1">
    <source>
        <dbReference type="EMBL" id="UOK71855.1"/>
    </source>
</evidence>
<dbReference type="AlphaFoldDB" id="A0A9E7D668"/>
<dbReference type="InterPro" id="IPR025332">
    <property type="entry name" value="DUF4238"/>
</dbReference>
<dbReference type="EMBL" id="CP083239">
    <property type="protein sequence ID" value="UOK71855.1"/>
    <property type="molecule type" value="Genomic_DNA"/>
</dbReference>
<dbReference type="Proteomes" id="UP000831684">
    <property type="component" value="Chromosome"/>
</dbReference>
<evidence type="ECO:0000313" key="2">
    <source>
        <dbReference type="Proteomes" id="UP000831684"/>
    </source>
</evidence>
<sequence length="303" mass="34397">MGRQEPRDHHYAPQFYLRNFAADPARRKIAAVAKNGHVAVWSHRSIERLGFERDFYVHLNRGVPISVETTINRRFETPISASETWEKVTSGRADALDKSDRPILYALIRHLHSRTPHARDTMRQLAEMAGSPDSEIAFSLEERSMYNAMRILPGGYKAYMNLRSASLDWAANEFESCLITVLRSPIPLKTSTTPVLAIKVPAHPALSLPLPGMTPHILVLPLAPYTLVTLAIGDFGGAFLNQVMSPQEAQTFNLQYVGQFAFFDNIRHLITSRDGLIEELTWAPYDFVEENPRKVVFRRRSER</sequence>
<organism evidence="1 2">
    <name type="scientific">Ancylobacter polymorphus</name>
    <dbReference type="NCBI Taxonomy" id="223390"/>
    <lineage>
        <taxon>Bacteria</taxon>
        <taxon>Pseudomonadati</taxon>
        <taxon>Pseudomonadota</taxon>
        <taxon>Alphaproteobacteria</taxon>
        <taxon>Hyphomicrobiales</taxon>
        <taxon>Xanthobacteraceae</taxon>
        <taxon>Ancylobacter</taxon>
    </lineage>
</organism>
<dbReference type="Pfam" id="PF14022">
    <property type="entry name" value="DUF4238"/>
    <property type="match status" value="1"/>
</dbReference>
<accession>A0A9E7D668</accession>
<name>A0A9E7D668_9HYPH</name>